<evidence type="ECO:0000313" key="2">
    <source>
        <dbReference type="EMBL" id="MDO1450567.1"/>
    </source>
</evidence>
<reference evidence="2" key="1">
    <citation type="submission" date="2023-07" db="EMBL/GenBank/DDBJ databases">
        <title>The genome sequence of Rhodocytophaga aerolata KACC 12507.</title>
        <authorList>
            <person name="Zhang X."/>
        </authorList>
    </citation>
    <scope>NUCLEOTIDE SEQUENCE</scope>
    <source>
        <strain evidence="2">KACC 12507</strain>
    </source>
</reference>
<name>A0ABT8RIQ9_9BACT</name>
<dbReference type="RefSeq" id="WP_302041368.1">
    <property type="nucleotide sequence ID" value="NZ_JAUKPO010000032.1"/>
</dbReference>
<dbReference type="Pfam" id="PF09359">
    <property type="entry name" value="VTC"/>
    <property type="match status" value="1"/>
</dbReference>
<protein>
    <submittedName>
        <fullName evidence="2">Polyphosphate polymerase domain-containing protein</fullName>
    </submittedName>
</protein>
<feature type="domain" description="VTC" evidence="1">
    <location>
        <begin position="31"/>
        <end position="234"/>
    </location>
</feature>
<evidence type="ECO:0000259" key="1">
    <source>
        <dbReference type="Pfam" id="PF09359"/>
    </source>
</evidence>
<proteinExistence type="predicted"/>
<sequence length="257" mass="30299">MIDLVSPGIIEYAGAFESISLAQIEAVKLMNRVDAKFLIPVSLLPALLSDLLPSYQVLEVNNYRLCEYQTLYFDTPDFRLYHEHQRGRHNRYKIRQRYYVQSDTAFTEVKFKNNKGRTIKTRIQNKHFPGFVLDEESKTFLAEQTPFNPASLQPMLWVDYTRLTLVHRTSVERLTLDLNLSFRNATSQESYPQVVIAEVKQESLRNSYFLHLMKQYQLREGSISKYCLGVISLYHRIKQNRFKAKLRYLQKLNSQSR</sequence>
<dbReference type="Proteomes" id="UP001168528">
    <property type="component" value="Unassembled WGS sequence"/>
</dbReference>
<comment type="caution">
    <text evidence="2">The sequence shown here is derived from an EMBL/GenBank/DDBJ whole genome shotgun (WGS) entry which is preliminary data.</text>
</comment>
<accession>A0ABT8RIQ9</accession>
<gene>
    <name evidence="2" type="ORF">Q0590_30105</name>
</gene>
<dbReference type="InterPro" id="IPR042267">
    <property type="entry name" value="VTC_sf"/>
</dbReference>
<evidence type="ECO:0000313" key="3">
    <source>
        <dbReference type="Proteomes" id="UP001168528"/>
    </source>
</evidence>
<dbReference type="Gene3D" id="3.20.100.30">
    <property type="entry name" value="VTC, catalytic tunnel domain"/>
    <property type="match status" value="1"/>
</dbReference>
<keyword evidence="3" id="KW-1185">Reference proteome</keyword>
<organism evidence="2 3">
    <name type="scientific">Rhodocytophaga aerolata</name>
    <dbReference type="NCBI Taxonomy" id="455078"/>
    <lineage>
        <taxon>Bacteria</taxon>
        <taxon>Pseudomonadati</taxon>
        <taxon>Bacteroidota</taxon>
        <taxon>Cytophagia</taxon>
        <taxon>Cytophagales</taxon>
        <taxon>Rhodocytophagaceae</taxon>
        <taxon>Rhodocytophaga</taxon>
    </lineage>
</organism>
<dbReference type="EMBL" id="JAUKPO010000032">
    <property type="protein sequence ID" value="MDO1450567.1"/>
    <property type="molecule type" value="Genomic_DNA"/>
</dbReference>
<dbReference type="CDD" id="cd07750">
    <property type="entry name" value="PolyPPase_VTC_like"/>
    <property type="match status" value="1"/>
</dbReference>
<dbReference type="InterPro" id="IPR018966">
    <property type="entry name" value="VTC_domain"/>
</dbReference>